<dbReference type="NCBIfam" id="TIGR02384">
    <property type="entry name" value="RelB_DinJ"/>
    <property type="match status" value="1"/>
</dbReference>
<evidence type="ECO:0000313" key="3">
    <source>
        <dbReference type="EMBL" id="CRL32711.1"/>
    </source>
</evidence>
<keyword evidence="2" id="KW-1277">Toxin-antitoxin system</keyword>
<reference evidence="14 15" key="3">
    <citation type="submission" date="2018-08" db="EMBL/GenBank/DDBJ databases">
        <title>A genome reference for cultivated species of the human gut microbiota.</title>
        <authorList>
            <person name="Zou Y."/>
            <person name="Xue W."/>
            <person name="Luo G."/>
        </authorList>
    </citation>
    <scope>NUCLEOTIDE SEQUENCE [LARGE SCALE GENOMIC DNA]</scope>
    <source>
        <strain evidence="7 17">AF24-4</strain>
        <strain evidence="6 16">AF28-15</strain>
        <strain evidence="10 18">AM27-11</strain>
        <strain evidence="9 14">AM32-8LB</strain>
        <strain evidence="8 15">AM42-1AC</strain>
    </source>
</reference>
<dbReference type="Proteomes" id="UP000095453">
    <property type="component" value="Unassembled WGS sequence"/>
</dbReference>
<evidence type="ECO:0000313" key="12">
    <source>
        <dbReference type="Proteomes" id="UP000095395"/>
    </source>
</evidence>
<reference evidence="3" key="1">
    <citation type="submission" date="2015-05" db="EMBL/GenBank/DDBJ databases">
        <authorList>
            <person name="Wang D.B."/>
            <person name="Wang M."/>
        </authorList>
    </citation>
    <scope>NUCLEOTIDE SEQUENCE [LARGE SCALE GENOMIC DNA]</scope>
    <source>
        <strain evidence="3">L1-83</strain>
    </source>
</reference>
<evidence type="ECO:0000313" key="10">
    <source>
        <dbReference type="EMBL" id="RHE99261.1"/>
    </source>
</evidence>
<dbReference type="EMBL" id="QSFX01000001">
    <property type="protein sequence ID" value="RHA91932.1"/>
    <property type="molecule type" value="Genomic_DNA"/>
</dbReference>
<evidence type="ECO:0000313" key="5">
    <source>
        <dbReference type="EMBL" id="CUN45369.1"/>
    </source>
</evidence>
<dbReference type="STRING" id="360807.ERS852392_00416"/>
<dbReference type="EMBL" id="CYXX01000002">
    <property type="protein sequence ID" value="CUM76151.1"/>
    <property type="molecule type" value="Genomic_DNA"/>
</dbReference>
<dbReference type="EMBL" id="QRUN01000001">
    <property type="protein sequence ID" value="RGR71296.1"/>
    <property type="molecule type" value="Genomic_DNA"/>
</dbReference>
<reference evidence="11" key="2">
    <citation type="submission" date="2015-05" db="EMBL/GenBank/DDBJ databases">
        <authorList>
            <consortium name="Pathogen Informatics"/>
        </authorList>
    </citation>
    <scope>NUCLEOTIDE SEQUENCE [LARGE SCALE GENOMIC DNA]</scope>
    <source>
        <strain evidence="5 12">2789STDY5608835</strain>
        <strain evidence="4 13">2789STDY5608887</strain>
        <strain evidence="11">L1-83</strain>
    </source>
</reference>
<sequence length="92" mass="10543">MANTNVTMRIDETLKAQLQELMSNLGLDMTTFFTMAAKQAVREQALPFKPDMNETPNIETLKAMAETEYLINHPEVRKTYDDVDKMMEDILG</sequence>
<comment type="similarity">
    <text evidence="1">Belongs to the RelB/DinJ antitoxin family.</text>
</comment>
<dbReference type="InterPro" id="IPR026262">
    <property type="entry name" value="DinJ"/>
</dbReference>
<dbReference type="GO" id="GO:0006355">
    <property type="term" value="P:regulation of DNA-templated transcription"/>
    <property type="evidence" value="ECO:0007669"/>
    <property type="project" value="InterPro"/>
</dbReference>
<accession>A0A0M6WAN7</accession>
<evidence type="ECO:0000313" key="6">
    <source>
        <dbReference type="EMBL" id="RGQ51779.1"/>
    </source>
</evidence>
<dbReference type="InterPro" id="IPR013321">
    <property type="entry name" value="Arc_rbn_hlx_hlx"/>
</dbReference>
<evidence type="ECO:0000313" key="7">
    <source>
        <dbReference type="EMBL" id="RGR71296.1"/>
    </source>
</evidence>
<dbReference type="GO" id="GO:0006351">
    <property type="term" value="P:DNA-templated transcription"/>
    <property type="evidence" value="ECO:0007669"/>
    <property type="project" value="TreeGrafter"/>
</dbReference>
<dbReference type="Proteomes" id="UP000283738">
    <property type="component" value="Unassembled WGS sequence"/>
</dbReference>
<dbReference type="EMBL" id="QSIQ01000017">
    <property type="protein sequence ID" value="RHD02097.1"/>
    <property type="molecule type" value="Genomic_DNA"/>
</dbReference>
<gene>
    <name evidence="4" type="primary">dinJ</name>
    <name evidence="10" type="ORF">DW707_03645</name>
    <name evidence="9" type="ORF">DW813_11330</name>
    <name evidence="8" type="ORF">DW914_01785</name>
    <name evidence="7" type="ORF">DWY29_00165</name>
    <name evidence="6" type="ORF">DWY96_05285</name>
    <name evidence="5" type="ORF">ERS852392_00416</name>
    <name evidence="4" type="ORF">ERS852444_00359</name>
    <name evidence="3" type="ORF">RIL183_00311</name>
</gene>
<dbReference type="Proteomes" id="UP000095395">
    <property type="component" value="Unassembled WGS sequence"/>
</dbReference>
<organism evidence="3 11">
    <name type="scientific">Roseburia inulinivorans</name>
    <dbReference type="NCBI Taxonomy" id="360807"/>
    <lineage>
        <taxon>Bacteria</taxon>
        <taxon>Bacillati</taxon>
        <taxon>Bacillota</taxon>
        <taxon>Clostridia</taxon>
        <taxon>Lachnospirales</taxon>
        <taxon>Lachnospiraceae</taxon>
        <taxon>Roseburia</taxon>
    </lineage>
</organism>
<dbReference type="AlphaFoldDB" id="A0A0M6WAN7"/>
<dbReference type="GO" id="GO:0000987">
    <property type="term" value="F:cis-regulatory region sequence-specific DNA binding"/>
    <property type="evidence" value="ECO:0007669"/>
    <property type="project" value="InterPro"/>
</dbReference>
<evidence type="ECO:0000313" key="16">
    <source>
        <dbReference type="Proteomes" id="UP000283738"/>
    </source>
</evidence>
<dbReference type="EMBL" id="CVRS01000016">
    <property type="protein sequence ID" value="CRL32711.1"/>
    <property type="molecule type" value="Genomic_DNA"/>
</dbReference>
<evidence type="ECO:0000313" key="11">
    <source>
        <dbReference type="Proteomes" id="UP000049828"/>
    </source>
</evidence>
<dbReference type="OrthoDB" id="9804867at2"/>
<dbReference type="RefSeq" id="WP_007887427.1">
    <property type="nucleotide sequence ID" value="NZ_CABJFX010000001.1"/>
</dbReference>
<name>A0A0M6WAN7_9FIRM</name>
<dbReference type="Proteomes" id="UP000049828">
    <property type="component" value="Unassembled WGS sequence"/>
</dbReference>
<dbReference type="Proteomes" id="UP000266391">
    <property type="component" value="Unassembled WGS sequence"/>
</dbReference>
<dbReference type="Gene3D" id="1.10.1220.10">
    <property type="entry name" value="Met repressor-like"/>
    <property type="match status" value="1"/>
</dbReference>
<evidence type="ECO:0000313" key="9">
    <source>
        <dbReference type="EMBL" id="RHD02097.1"/>
    </source>
</evidence>
<dbReference type="PANTHER" id="PTHR38781">
    <property type="entry name" value="ANTITOXIN DINJ-RELATED"/>
    <property type="match status" value="1"/>
</dbReference>
<evidence type="ECO:0000313" key="13">
    <source>
        <dbReference type="Proteomes" id="UP000095453"/>
    </source>
</evidence>
<dbReference type="Pfam" id="PF04221">
    <property type="entry name" value="RelB"/>
    <property type="match status" value="1"/>
</dbReference>
<dbReference type="GeneID" id="75163819"/>
<dbReference type="EMBL" id="CYYR01000002">
    <property type="protein sequence ID" value="CUN45369.1"/>
    <property type="molecule type" value="Genomic_DNA"/>
</dbReference>
<evidence type="ECO:0000313" key="8">
    <source>
        <dbReference type="EMBL" id="RHA91932.1"/>
    </source>
</evidence>
<evidence type="ECO:0000313" key="15">
    <source>
        <dbReference type="Proteomes" id="UP000283492"/>
    </source>
</evidence>
<evidence type="ECO:0000256" key="2">
    <source>
        <dbReference type="ARBA" id="ARBA00022649"/>
    </source>
</evidence>
<protein>
    <submittedName>
        <fullName evidence="4">Antitoxin DinJ</fullName>
    </submittedName>
    <submittedName>
        <fullName evidence="6">Type II toxin-antitoxin system RelB/DinJ family antitoxin</fullName>
    </submittedName>
</protein>
<dbReference type="Proteomes" id="UP000285820">
    <property type="component" value="Unassembled WGS sequence"/>
</dbReference>
<evidence type="ECO:0000313" key="14">
    <source>
        <dbReference type="Proteomes" id="UP000266391"/>
    </source>
</evidence>
<dbReference type="EMBL" id="QSKW01000004">
    <property type="protein sequence ID" value="RHE99261.1"/>
    <property type="molecule type" value="Genomic_DNA"/>
</dbReference>
<evidence type="ECO:0000313" key="17">
    <source>
        <dbReference type="Proteomes" id="UP000285820"/>
    </source>
</evidence>
<proteinExistence type="inferred from homology"/>
<dbReference type="PANTHER" id="PTHR38781:SF1">
    <property type="entry name" value="ANTITOXIN DINJ-RELATED"/>
    <property type="match status" value="1"/>
</dbReference>
<dbReference type="Proteomes" id="UP000286271">
    <property type="component" value="Unassembled WGS sequence"/>
</dbReference>
<keyword evidence="11" id="KW-1185">Reference proteome</keyword>
<dbReference type="GO" id="GO:0044010">
    <property type="term" value="P:single-species biofilm formation"/>
    <property type="evidence" value="ECO:0007669"/>
    <property type="project" value="InterPro"/>
</dbReference>
<dbReference type="GO" id="GO:0015643">
    <property type="term" value="F:toxic substance binding"/>
    <property type="evidence" value="ECO:0007669"/>
    <property type="project" value="InterPro"/>
</dbReference>
<evidence type="ECO:0000256" key="1">
    <source>
        <dbReference type="ARBA" id="ARBA00010562"/>
    </source>
</evidence>
<evidence type="ECO:0000313" key="18">
    <source>
        <dbReference type="Proteomes" id="UP000286271"/>
    </source>
</evidence>
<dbReference type="InterPro" id="IPR007337">
    <property type="entry name" value="RelB/DinJ"/>
</dbReference>
<evidence type="ECO:0000313" key="4">
    <source>
        <dbReference type="EMBL" id="CUM76151.1"/>
    </source>
</evidence>
<dbReference type="Proteomes" id="UP000283492">
    <property type="component" value="Unassembled WGS sequence"/>
</dbReference>
<dbReference type="EMBL" id="QRTF01000008">
    <property type="protein sequence ID" value="RGQ51779.1"/>
    <property type="molecule type" value="Genomic_DNA"/>
</dbReference>
<dbReference type="PIRSF" id="PIRSF003108">
    <property type="entry name" value="DinJ"/>
    <property type="match status" value="1"/>
</dbReference>